<dbReference type="InterPro" id="IPR001611">
    <property type="entry name" value="Leu-rich_rpt"/>
</dbReference>
<comment type="caution">
    <text evidence="13">The sequence shown here is derived from an EMBL/GenBank/DDBJ whole genome shotgun (WGS) entry which is preliminary data.</text>
</comment>
<organism evidence="13 14">
    <name type="scientific">Eucalyptus globulus</name>
    <name type="common">Tasmanian blue gum</name>
    <dbReference type="NCBI Taxonomy" id="34317"/>
    <lineage>
        <taxon>Eukaryota</taxon>
        <taxon>Viridiplantae</taxon>
        <taxon>Streptophyta</taxon>
        <taxon>Embryophyta</taxon>
        <taxon>Tracheophyta</taxon>
        <taxon>Spermatophyta</taxon>
        <taxon>Magnoliopsida</taxon>
        <taxon>eudicotyledons</taxon>
        <taxon>Gunneridae</taxon>
        <taxon>Pentapetalae</taxon>
        <taxon>rosids</taxon>
        <taxon>malvids</taxon>
        <taxon>Myrtales</taxon>
        <taxon>Myrtaceae</taxon>
        <taxon>Myrtoideae</taxon>
        <taxon>Eucalypteae</taxon>
        <taxon>Eucalyptus</taxon>
    </lineage>
</organism>
<accession>A0ABD3KI64</accession>
<dbReference type="Pfam" id="PF13855">
    <property type="entry name" value="LRR_8"/>
    <property type="match status" value="1"/>
</dbReference>
<comment type="subcellular location">
    <subcellularLocation>
        <location evidence="1">Cell membrane</location>
        <topology evidence="1">Single-pass type I membrane protein</topology>
    </subcellularLocation>
</comment>
<evidence type="ECO:0000256" key="8">
    <source>
        <dbReference type="ARBA" id="ARBA00022989"/>
    </source>
</evidence>
<dbReference type="PROSITE" id="PS51450">
    <property type="entry name" value="LRR"/>
    <property type="match status" value="1"/>
</dbReference>
<keyword evidence="5" id="KW-0812">Transmembrane</keyword>
<evidence type="ECO:0000313" key="14">
    <source>
        <dbReference type="Proteomes" id="UP001634007"/>
    </source>
</evidence>
<keyword evidence="3" id="KW-1003">Cell membrane</keyword>
<evidence type="ECO:0000256" key="10">
    <source>
        <dbReference type="ARBA" id="ARBA00023170"/>
    </source>
</evidence>
<keyword evidence="6" id="KW-0732">Signal</keyword>
<evidence type="ECO:0000256" key="2">
    <source>
        <dbReference type="ARBA" id="ARBA00009592"/>
    </source>
</evidence>
<gene>
    <name evidence="13" type="ORF">ACJRO7_025656</name>
</gene>
<evidence type="ECO:0000259" key="12">
    <source>
        <dbReference type="Pfam" id="PF23598"/>
    </source>
</evidence>
<feature type="domain" description="Disease resistance R13L4/SHOC-2-like LRR" evidence="12">
    <location>
        <begin position="15"/>
        <end position="256"/>
    </location>
</feature>
<dbReference type="AlphaFoldDB" id="A0ABD3KI64"/>
<dbReference type="PANTHER" id="PTHR48052">
    <property type="entry name" value="UNNAMED PRODUCT"/>
    <property type="match status" value="1"/>
</dbReference>
<keyword evidence="8" id="KW-1133">Transmembrane helix</keyword>
<dbReference type="GO" id="GO:0005886">
    <property type="term" value="C:plasma membrane"/>
    <property type="evidence" value="ECO:0007669"/>
    <property type="project" value="UniProtKB-SubCell"/>
</dbReference>
<evidence type="ECO:0000256" key="3">
    <source>
        <dbReference type="ARBA" id="ARBA00022475"/>
    </source>
</evidence>
<keyword evidence="9" id="KW-0472">Membrane</keyword>
<evidence type="ECO:0000256" key="5">
    <source>
        <dbReference type="ARBA" id="ARBA00022692"/>
    </source>
</evidence>
<dbReference type="EMBL" id="JBJKBG010000006">
    <property type="protein sequence ID" value="KAL3736751.1"/>
    <property type="molecule type" value="Genomic_DNA"/>
</dbReference>
<evidence type="ECO:0000256" key="1">
    <source>
        <dbReference type="ARBA" id="ARBA00004251"/>
    </source>
</evidence>
<dbReference type="InterPro" id="IPR055414">
    <property type="entry name" value="LRR_R13L4/SHOC2-like"/>
</dbReference>
<evidence type="ECO:0000256" key="9">
    <source>
        <dbReference type="ARBA" id="ARBA00023136"/>
    </source>
</evidence>
<keyword evidence="10" id="KW-0675">Receptor</keyword>
<dbReference type="SUPFAM" id="SSF52058">
    <property type="entry name" value="L domain-like"/>
    <property type="match status" value="1"/>
</dbReference>
<keyword evidence="11" id="KW-0325">Glycoprotein</keyword>
<reference evidence="13 14" key="1">
    <citation type="submission" date="2024-11" db="EMBL/GenBank/DDBJ databases">
        <title>Chromosome-level genome assembly of Eucalyptus globulus Labill. provides insights into its genome evolution.</title>
        <authorList>
            <person name="Li X."/>
        </authorList>
    </citation>
    <scope>NUCLEOTIDE SEQUENCE [LARGE SCALE GENOMIC DNA]</scope>
    <source>
        <strain evidence="13">CL2024</strain>
        <tissue evidence="13">Fresh tender leaves</tissue>
    </source>
</reference>
<keyword evidence="7" id="KW-0677">Repeat</keyword>
<dbReference type="PRINTS" id="PR00019">
    <property type="entry name" value="LEURICHRPT"/>
</dbReference>
<dbReference type="InterPro" id="IPR003591">
    <property type="entry name" value="Leu-rich_rpt_typical-subtyp"/>
</dbReference>
<dbReference type="Pfam" id="PF23598">
    <property type="entry name" value="LRR_14"/>
    <property type="match status" value="1"/>
</dbReference>
<dbReference type="InterPro" id="IPR032675">
    <property type="entry name" value="LRR_dom_sf"/>
</dbReference>
<evidence type="ECO:0000256" key="4">
    <source>
        <dbReference type="ARBA" id="ARBA00022614"/>
    </source>
</evidence>
<dbReference type="Gene3D" id="3.80.10.10">
    <property type="entry name" value="Ribonuclease Inhibitor"/>
    <property type="match status" value="3"/>
</dbReference>
<evidence type="ECO:0000256" key="6">
    <source>
        <dbReference type="ARBA" id="ARBA00022729"/>
    </source>
</evidence>
<dbReference type="SUPFAM" id="SSF52047">
    <property type="entry name" value="RNI-like"/>
    <property type="match status" value="1"/>
</dbReference>
<dbReference type="SMART" id="SM00369">
    <property type="entry name" value="LRR_TYP"/>
    <property type="match status" value="8"/>
</dbReference>
<proteinExistence type="inferred from homology"/>
<keyword evidence="4" id="KW-0433">Leucine-rich repeat</keyword>
<evidence type="ECO:0000256" key="7">
    <source>
        <dbReference type="ARBA" id="ARBA00022737"/>
    </source>
</evidence>
<dbReference type="FunFam" id="3.80.10.10:FF:000041">
    <property type="entry name" value="LRR receptor-like serine/threonine-protein kinase ERECTA"/>
    <property type="match status" value="1"/>
</dbReference>
<evidence type="ECO:0000256" key="11">
    <source>
        <dbReference type="ARBA" id="ARBA00023180"/>
    </source>
</evidence>
<dbReference type="Pfam" id="PF00560">
    <property type="entry name" value="LRR_1"/>
    <property type="match status" value="1"/>
</dbReference>
<name>A0ABD3KI64_EUCGL</name>
<dbReference type="Proteomes" id="UP001634007">
    <property type="component" value="Unassembled WGS sequence"/>
</dbReference>
<keyword evidence="14" id="KW-1185">Reference proteome</keyword>
<protein>
    <recommendedName>
        <fullName evidence="12">Disease resistance R13L4/SHOC-2-like LRR domain-containing protein</fullName>
    </recommendedName>
</protein>
<comment type="similarity">
    <text evidence="2">Belongs to the RLP family.</text>
</comment>
<evidence type="ECO:0000313" key="13">
    <source>
        <dbReference type="EMBL" id="KAL3736751.1"/>
    </source>
</evidence>
<sequence>MLAANIFLLPKLTCLNLSDNKELTGYLPESTSNSFLKALDLSPTGLSGALPKSVGNLHSLEILWLYQCNFNGSIPSSLCNLTRLIGLELSINELSGQVPPALHDFNNCFSHITTAGPIHPSIKNLSDLAQLDLSNNLILGSIPSSLFFSVPSLTSLDLSNNGLSGHIDEFLAAPSLDHVELSVNQLRGSIPSSIFQLGNLTYLSISGNNLTSVLDLQLLSRLKILADLNLSNNILSLSNSKNVDHVLPNLSKVSLSGCNITVIPAFLRNSTTMEYIDLSRDMVHSEIPPWMSDVGTDSMGNLIVLDLDSNLIQGLFLPQSLPNSVLIFLLARNQVTGHIPGSICEMTGLQILDFSHNNLAGTIPHCLGNLSDSLLVLDQQKNGFSGRVSLTFGKDAALKSLHLNENKFEGLLPRSVINCKQLEALDLSGNKLNDTFPKWLEILPSLRVLVLRSNRLRGSIGNTRTEFPFP</sequence>
<dbReference type="PANTHER" id="PTHR48052:SF63">
    <property type="entry name" value="PROTEIN KINASE DOMAIN-CONTAINING PROTEIN"/>
    <property type="match status" value="1"/>
</dbReference>